<keyword evidence="1" id="KW-0813">Transport</keyword>
<dbReference type="RefSeq" id="WP_103262578.1">
    <property type="nucleotide sequence ID" value="NZ_PPEL01000006.1"/>
</dbReference>
<reference evidence="5 6" key="1">
    <citation type="journal article" date="2018" name="Int. J. Syst. Evol. Microbiol.">
        <title>Rubneribacter badeniensis gen. nov., sp. nov. and Enteroscipio rubneri gen. nov., sp. nov., new members of the Eggerthellaceae isolated from human faeces.</title>
        <authorList>
            <person name="Danylec N."/>
            <person name="Gobl A."/>
            <person name="Stoll D.A."/>
            <person name="Hetzer B."/>
            <person name="Kulling S.E."/>
            <person name="Huch M."/>
        </authorList>
    </citation>
    <scope>NUCLEOTIDE SEQUENCE [LARGE SCALE GENOMIC DNA]</scope>
    <source>
        <strain evidence="5 6">ResAG-85</strain>
    </source>
</reference>
<dbReference type="PROSITE" id="PS50893">
    <property type="entry name" value="ABC_TRANSPORTER_2"/>
    <property type="match status" value="1"/>
</dbReference>
<dbReference type="PANTHER" id="PTHR42794">
    <property type="entry name" value="HEMIN IMPORT ATP-BINDING PROTEIN HMUV"/>
    <property type="match status" value="1"/>
</dbReference>
<evidence type="ECO:0000256" key="2">
    <source>
        <dbReference type="ARBA" id="ARBA00022741"/>
    </source>
</evidence>
<dbReference type="InterPro" id="IPR027417">
    <property type="entry name" value="P-loop_NTPase"/>
</dbReference>
<evidence type="ECO:0000256" key="1">
    <source>
        <dbReference type="ARBA" id="ARBA00022448"/>
    </source>
</evidence>
<evidence type="ECO:0000313" key="5">
    <source>
        <dbReference type="EMBL" id="PNV66212.1"/>
    </source>
</evidence>
<evidence type="ECO:0000256" key="3">
    <source>
        <dbReference type="ARBA" id="ARBA00022840"/>
    </source>
</evidence>
<dbReference type="GO" id="GO:0005524">
    <property type="term" value="F:ATP binding"/>
    <property type="evidence" value="ECO:0007669"/>
    <property type="project" value="UniProtKB-KW"/>
</dbReference>
<accession>A0A2K2U7J2</accession>
<feature type="domain" description="ABC transporter" evidence="4">
    <location>
        <begin position="2"/>
        <end position="236"/>
    </location>
</feature>
<sequence>MLEAKEVAYSYVKGRPILKSVSALVEPGSFLAILGVNGCGKSTLMACLDDALKPDSGIVLLDGAALSQVPRGHRAKKIALVAQHSHANRLTVYDAVLLGRKPHMQGAPSEEDHAVVSKVLSDLGLSDFALRYIDELSGGEYQKVVLARAFVQQTDVLLLDEPTNNLDPANQQEVMRVVREEVDARNLAAAAVLHDVNLALRWCDRFLMLKDGLVEALGGSEVITESSMLSVYNMESDIIEYNGRRIVVPR</sequence>
<evidence type="ECO:0000259" key="4">
    <source>
        <dbReference type="PROSITE" id="PS50893"/>
    </source>
</evidence>
<proteinExistence type="predicted"/>
<dbReference type="Pfam" id="PF00005">
    <property type="entry name" value="ABC_tran"/>
    <property type="match status" value="1"/>
</dbReference>
<dbReference type="InterPro" id="IPR003439">
    <property type="entry name" value="ABC_transporter-like_ATP-bd"/>
</dbReference>
<dbReference type="FunFam" id="3.40.50.300:FF:000134">
    <property type="entry name" value="Iron-enterobactin ABC transporter ATP-binding protein"/>
    <property type="match status" value="1"/>
</dbReference>
<gene>
    <name evidence="5" type="ORF">C2L80_02695</name>
</gene>
<keyword evidence="6" id="KW-1185">Reference proteome</keyword>
<dbReference type="InterPro" id="IPR003593">
    <property type="entry name" value="AAA+_ATPase"/>
</dbReference>
<organism evidence="5 6">
    <name type="scientific">Rubneribacter badeniensis</name>
    <dbReference type="NCBI Taxonomy" id="2070688"/>
    <lineage>
        <taxon>Bacteria</taxon>
        <taxon>Bacillati</taxon>
        <taxon>Actinomycetota</taxon>
        <taxon>Coriobacteriia</taxon>
        <taxon>Eggerthellales</taxon>
        <taxon>Eggerthellaceae</taxon>
        <taxon>Rubneribacter</taxon>
    </lineage>
</organism>
<dbReference type="CDD" id="cd03214">
    <property type="entry name" value="ABC_Iron-Siderophores_B12_Hemin"/>
    <property type="match status" value="1"/>
</dbReference>
<dbReference type="Proteomes" id="UP000236488">
    <property type="component" value="Unassembled WGS sequence"/>
</dbReference>
<dbReference type="SMART" id="SM00382">
    <property type="entry name" value="AAA"/>
    <property type="match status" value="1"/>
</dbReference>
<dbReference type="Gene3D" id="3.40.50.300">
    <property type="entry name" value="P-loop containing nucleotide triphosphate hydrolases"/>
    <property type="match status" value="1"/>
</dbReference>
<keyword evidence="2" id="KW-0547">Nucleotide-binding</keyword>
<dbReference type="SUPFAM" id="SSF52540">
    <property type="entry name" value="P-loop containing nucleoside triphosphate hydrolases"/>
    <property type="match status" value="1"/>
</dbReference>
<protein>
    <submittedName>
        <fullName evidence="5">Iron ABC transporter ATP-binding protein</fullName>
    </submittedName>
</protein>
<name>A0A2K2U7J2_9ACTN</name>
<dbReference type="GO" id="GO:0016887">
    <property type="term" value="F:ATP hydrolysis activity"/>
    <property type="evidence" value="ECO:0007669"/>
    <property type="project" value="InterPro"/>
</dbReference>
<comment type="caution">
    <text evidence="5">The sequence shown here is derived from an EMBL/GenBank/DDBJ whole genome shotgun (WGS) entry which is preliminary data.</text>
</comment>
<dbReference type="PANTHER" id="PTHR42794:SF2">
    <property type="entry name" value="ABC TRANSPORTER ATP-BINDING PROTEIN"/>
    <property type="match status" value="1"/>
</dbReference>
<dbReference type="AlphaFoldDB" id="A0A2K2U7J2"/>
<keyword evidence="3 5" id="KW-0067">ATP-binding</keyword>
<dbReference type="EMBL" id="PPEL01000006">
    <property type="protein sequence ID" value="PNV66212.1"/>
    <property type="molecule type" value="Genomic_DNA"/>
</dbReference>
<evidence type="ECO:0000313" key="6">
    <source>
        <dbReference type="Proteomes" id="UP000236488"/>
    </source>
</evidence>